<dbReference type="Pfam" id="PF11127">
    <property type="entry name" value="YgaP-like_TM"/>
    <property type="match status" value="1"/>
</dbReference>
<dbReference type="EMBL" id="LDXT01000092">
    <property type="protein sequence ID" value="KRT54360.1"/>
    <property type="molecule type" value="Genomic_DNA"/>
</dbReference>
<dbReference type="AlphaFoldDB" id="A0A0T5YUU9"/>
<sequence>MNIDRIVLAFAGFAILLSLALGVAESPIFHSGYWLYFTAFVGLNLLQSAFTGFCPLASMLRGMGKSSGSAF</sequence>
<keyword evidence="1" id="KW-0472">Membrane</keyword>
<dbReference type="InterPro" id="IPR021309">
    <property type="entry name" value="YgaP-like_TM"/>
</dbReference>
<accession>A0A0T5YUU9</accession>
<proteinExistence type="predicted"/>
<dbReference type="EMBL" id="LMXI01000661">
    <property type="protein sequence ID" value="KRT56833.1"/>
    <property type="molecule type" value="Genomic_DNA"/>
</dbReference>
<evidence type="ECO:0000313" key="3">
    <source>
        <dbReference type="EMBL" id="KRT54360.1"/>
    </source>
</evidence>
<evidence type="ECO:0000313" key="6">
    <source>
        <dbReference type="Proteomes" id="UP000051634"/>
    </source>
</evidence>
<evidence type="ECO:0000313" key="5">
    <source>
        <dbReference type="Proteomes" id="UP000051276"/>
    </source>
</evidence>
<keyword evidence="1" id="KW-0812">Transmembrane</keyword>
<dbReference type="Proteomes" id="UP000051634">
    <property type="component" value="Unassembled WGS sequence"/>
</dbReference>
<comment type="caution">
    <text evidence="3">The sequence shown here is derived from an EMBL/GenBank/DDBJ whole genome shotgun (WGS) entry which is preliminary data.</text>
</comment>
<evidence type="ECO:0000313" key="4">
    <source>
        <dbReference type="EMBL" id="KRT56833.1"/>
    </source>
</evidence>
<name>A0A0T5YUU9_9GAMM</name>
<keyword evidence="6" id="KW-1185">Reference proteome</keyword>
<gene>
    <name evidence="3" type="ORF">Ga0074115_104121</name>
    <name evidence="4" type="ORF">Ga0076813_10335</name>
</gene>
<organism evidence="3 6">
    <name type="scientific">endosymbiont of Ridgeia piscesae</name>
    <dbReference type="NCBI Taxonomy" id="54398"/>
    <lineage>
        <taxon>Bacteria</taxon>
        <taxon>Pseudomonadati</taxon>
        <taxon>Pseudomonadota</taxon>
        <taxon>Gammaproteobacteria</taxon>
        <taxon>sulfur-oxidizing symbionts</taxon>
    </lineage>
</organism>
<evidence type="ECO:0000259" key="2">
    <source>
        <dbReference type="Pfam" id="PF11127"/>
    </source>
</evidence>
<dbReference type="RefSeq" id="WP_057956862.1">
    <property type="nucleotide sequence ID" value="NZ_KQ556965.1"/>
</dbReference>
<feature type="transmembrane region" description="Helical" evidence="1">
    <location>
        <begin position="34"/>
        <end position="57"/>
    </location>
</feature>
<dbReference type="STRING" id="54398.Ga0074115_104121"/>
<reference evidence="5 6" key="1">
    <citation type="submission" date="2015-11" db="EMBL/GenBank/DDBJ databases">
        <title>The genome of Candidatus Endoriftia persephone in Ridgeia piscesae and population structure of the North Eastern Pacific vestimentiferan symbionts.</title>
        <authorList>
            <person name="Perez M."/>
            <person name="Juniper K.S."/>
        </authorList>
    </citation>
    <scope>NUCLEOTIDE SEQUENCE [LARGE SCALE GENOMIC DNA]</scope>
    <source>
        <strain evidence="4">Ind10</strain>
        <strain evidence="3">Ind11</strain>
    </source>
</reference>
<protein>
    <recommendedName>
        <fullName evidence="2">Inner membrane protein YgaP-like transmembrane domain-containing protein</fullName>
    </recommendedName>
</protein>
<dbReference type="Proteomes" id="UP000051276">
    <property type="component" value="Unassembled WGS sequence"/>
</dbReference>
<evidence type="ECO:0000256" key="1">
    <source>
        <dbReference type="SAM" id="Phobius"/>
    </source>
</evidence>
<feature type="domain" description="Inner membrane protein YgaP-like transmembrane" evidence="2">
    <location>
        <begin position="2"/>
        <end position="62"/>
    </location>
</feature>
<keyword evidence="1" id="KW-1133">Transmembrane helix</keyword>
<dbReference type="Gene3D" id="6.10.140.1340">
    <property type="match status" value="1"/>
</dbReference>
<dbReference type="OrthoDB" id="9799383at2"/>